<dbReference type="PANTHER" id="PTHR40788:SF2">
    <property type="entry name" value="CLR5 DOMAIN-CONTAINING PROTEIN"/>
    <property type="match status" value="1"/>
</dbReference>
<evidence type="ECO:0000313" key="3">
    <source>
        <dbReference type="Proteomes" id="UP001271007"/>
    </source>
</evidence>
<accession>A0AAJ0D7N6</accession>
<name>A0AAJ0D7N6_9PEZI</name>
<feature type="region of interest" description="Disordered" evidence="1">
    <location>
        <begin position="1"/>
        <end position="35"/>
    </location>
</feature>
<feature type="region of interest" description="Disordered" evidence="1">
    <location>
        <begin position="677"/>
        <end position="704"/>
    </location>
</feature>
<dbReference type="PANTHER" id="PTHR40788">
    <property type="entry name" value="CLR5 DOMAIN-CONTAINING PROTEIN-RELATED"/>
    <property type="match status" value="1"/>
</dbReference>
<evidence type="ECO:0000256" key="1">
    <source>
        <dbReference type="SAM" id="MobiDB-lite"/>
    </source>
</evidence>
<evidence type="ECO:0000313" key="2">
    <source>
        <dbReference type="EMBL" id="KAK3048401.1"/>
    </source>
</evidence>
<feature type="region of interest" description="Disordered" evidence="1">
    <location>
        <begin position="632"/>
        <end position="653"/>
    </location>
</feature>
<protein>
    <submittedName>
        <fullName evidence="2">Uncharacterized protein</fullName>
    </submittedName>
</protein>
<dbReference type="EMBL" id="JAWDJX010000049">
    <property type="protein sequence ID" value="KAK3048401.1"/>
    <property type="molecule type" value="Genomic_DNA"/>
</dbReference>
<reference evidence="2" key="1">
    <citation type="submission" date="2023-04" db="EMBL/GenBank/DDBJ databases">
        <title>Black Yeasts Isolated from many extreme environments.</title>
        <authorList>
            <person name="Coleine C."/>
            <person name="Stajich J.E."/>
            <person name="Selbmann L."/>
        </authorList>
    </citation>
    <scope>NUCLEOTIDE SEQUENCE</scope>
    <source>
        <strain evidence="2">CCFEE 5312</strain>
    </source>
</reference>
<comment type="caution">
    <text evidence="2">The sequence shown here is derived from an EMBL/GenBank/DDBJ whole genome shotgun (WGS) entry which is preliminary data.</text>
</comment>
<dbReference type="AlphaFoldDB" id="A0AAJ0D7N6"/>
<sequence length="822" mass="93712">MDFSNLDYNDPESVMRAMGGGPGTNLPIPESVTPQKRSDQIFSDWNQLKSILDRHAGTIHKRWAKKTKTQRVEILLAAWPHMPATHRPDFAAFRKENVRQREAGTKFRGAYMWPYINLEGLSRPKTLPLLLDARSRNTPDVFAAADEDAAHLGYATQAIMPSFLNEYTMMFTGRKTPESYGELISWDDDDRAFEWLTSQRGMHPGQGLILLEMQQRILQFLVACCDRIMHDIALEHLGSEQYPVQPLSDLPRETVNGFESRAVMAAEAPYRAPASLDFGRLESLFAARVASAEDHVWALREDPSYFADAMYELKEHRQELIKDSNGAEHPLFKLHREEILWGRIIGNVVTSAYLNLELWNELHSQVQHLQSLKAKHEASISIDEDLQEEYLDALLKFQHYLDQASKGPLGQLKTCVPASPAFRSWFMRAPNGDPAYTKMQISSKPNMNLSQFEGELLWLLRVLWNDGHELFLAGLSNVVDELERLVQSEPKAKAMISSFIAEHIADLAIVTEAMRQLQIYQPWAAMFEEQMVDKKEGIMKEFAKTAEPWGCLLNATEGLYHSKIMRCGDPSDQKFYYPVAKRRTKENTEAMRSAEKQLDAFWFAIDQNLQTTAGSRIDGTTLRKLLAQPRTLQRTPEWAEPDRGKDKKDTDQAVESLRKPLSELYFDLERCTERTIHRAEGNKTEAKKKKTRGVPNPAANGDAAPLAQDITNDIQPNFKVDARALRVFRTLFYTPSANATPGEVPWTDFLHAMVATGFAPEKMYGSVWQFQPTKLDVERSIQFHEPHPAGKLPYRTARRFGRRLERAYGWFGGMFELASKAT</sequence>
<proteinExistence type="predicted"/>
<dbReference type="Proteomes" id="UP001271007">
    <property type="component" value="Unassembled WGS sequence"/>
</dbReference>
<gene>
    <name evidence="2" type="ORF">LTR09_010232</name>
</gene>
<feature type="compositionally biased region" description="Basic and acidic residues" evidence="1">
    <location>
        <begin position="640"/>
        <end position="653"/>
    </location>
</feature>
<organism evidence="2 3">
    <name type="scientific">Extremus antarcticus</name>
    <dbReference type="NCBI Taxonomy" id="702011"/>
    <lineage>
        <taxon>Eukaryota</taxon>
        <taxon>Fungi</taxon>
        <taxon>Dikarya</taxon>
        <taxon>Ascomycota</taxon>
        <taxon>Pezizomycotina</taxon>
        <taxon>Dothideomycetes</taxon>
        <taxon>Dothideomycetidae</taxon>
        <taxon>Mycosphaerellales</taxon>
        <taxon>Extremaceae</taxon>
        <taxon>Extremus</taxon>
    </lineage>
</organism>
<keyword evidence="3" id="KW-1185">Reference proteome</keyword>